<dbReference type="SUPFAM" id="SSF160991">
    <property type="entry name" value="CV3147-like"/>
    <property type="match status" value="1"/>
</dbReference>
<sequence>MWHVDTAAAEAIAVGAGILGTGGGGNPYLGKLHLQRLLREGAAPPTVVAPDEVPDDALIVTVGGMGAPTVGIERLARGDEWTVALRTLEKHLGRRADYLVPGEIGGANATRPLVCAIQTGLPVIDGDGMGRAFPELQMKTFSIYGVKATPAALCDVRHNTAIFPDLPDTATLERYARAVTIQMGGHAGYAFVPMAGAALKRCVIPHTMTLARDLGAAVLRARREHTDPLDAVLGIVGGQRLFAGKITDVERRMAAGFARGAVRLDGLGAWRAETLTIEFQNENLIARKGADPAGGEIVAAVPDLICIVDSETGAPVTTEVLRYGLRATVLGVPAPALLRTPAALAVVGPGAFGYAVDYRPLPGTFGVGTDS</sequence>
<feature type="domain" description="S-Me-THD N-terminal" evidence="1">
    <location>
        <begin position="9"/>
        <end position="163"/>
    </location>
</feature>
<dbReference type="AlphaFoldDB" id="A0A6J4VCI5"/>
<dbReference type="Gene3D" id="2.40.390.10">
    <property type="entry name" value="CV3147-like"/>
    <property type="match status" value="1"/>
</dbReference>
<dbReference type="InterPro" id="IPR048350">
    <property type="entry name" value="S-Me-THD-like_C"/>
</dbReference>
<gene>
    <name evidence="3" type="ORF">AVDCRST_MAG18-2477</name>
</gene>
<evidence type="ECO:0000313" key="3">
    <source>
        <dbReference type="EMBL" id="CAA9575321.1"/>
    </source>
</evidence>
<evidence type="ECO:0000259" key="2">
    <source>
        <dbReference type="Pfam" id="PF20906"/>
    </source>
</evidence>
<name>A0A6J4VCI5_9BACT</name>
<protein>
    <recommendedName>
        <fullName evidence="4">N-methylhydantoinase (ATP-hydrolyzing)</fullName>
    </recommendedName>
</protein>
<accession>A0A6J4VCI5</accession>
<dbReference type="EMBL" id="CADCWN010000190">
    <property type="protein sequence ID" value="CAA9575321.1"/>
    <property type="molecule type" value="Genomic_DNA"/>
</dbReference>
<proteinExistence type="predicted"/>
<dbReference type="Gene3D" id="3.40.1610.10">
    <property type="entry name" value="CV3147-like domain"/>
    <property type="match status" value="1"/>
</dbReference>
<dbReference type="Pfam" id="PF20906">
    <property type="entry name" value="S-Me-THD_C"/>
    <property type="match status" value="1"/>
</dbReference>
<reference evidence="3" key="1">
    <citation type="submission" date="2020-02" db="EMBL/GenBank/DDBJ databases">
        <authorList>
            <person name="Meier V. D."/>
        </authorList>
    </citation>
    <scope>NUCLEOTIDE SEQUENCE</scope>
    <source>
        <strain evidence="3">AVDCRST_MAG18</strain>
    </source>
</reference>
<dbReference type="InterPro" id="IPR027479">
    <property type="entry name" value="S-Me-THD_N_sf"/>
</dbReference>
<evidence type="ECO:0008006" key="4">
    <source>
        <dbReference type="Google" id="ProtNLM"/>
    </source>
</evidence>
<feature type="domain" description="S-Me-THD-like C-terminal" evidence="2">
    <location>
        <begin position="169"/>
        <end position="361"/>
    </location>
</feature>
<dbReference type="Pfam" id="PF06032">
    <property type="entry name" value="S-Me-THD_N"/>
    <property type="match status" value="1"/>
</dbReference>
<dbReference type="InterPro" id="IPR010318">
    <property type="entry name" value="S-Me-THD_N"/>
</dbReference>
<evidence type="ECO:0000259" key="1">
    <source>
        <dbReference type="Pfam" id="PF06032"/>
    </source>
</evidence>
<organism evidence="3">
    <name type="scientific">uncultured Thermomicrobiales bacterium</name>
    <dbReference type="NCBI Taxonomy" id="1645740"/>
    <lineage>
        <taxon>Bacteria</taxon>
        <taxon>Pseudomonadati</taxon>
        <taxon>Thermomicrobiota</taxon>
        <taxon>Thermomicrobia</taxon>
        <taxon>Thermomicrobiales</taxon>
        <taxon>environmental samples</taxon>
    </lineage>
</organism>
<dbReference type="InterPro" id="IPR024071">
    <property type="entry name" value="S-Me-THD_C_sf"/>
</dbReference>